<feature type="region of interest" description="Disordered" evidence="2">
    <location>
        <begin position="335"/>
        <end position="381"/>
    </location>
</feature>
<evidence type="ECO:0000256" key="1">
    <source>
        <dbReference type="SAM" id="Coils"/>
    </source>
</evidence>
<sequence length="381" mass="42973">MLIKPSLKEHYSLFIHISTHPYSTSMDLFKSKAEREQKKLEKLEKLIKSQKWDALTKLLNTKKGRDIFQYKRPRIEHSSSNDGSKRSLNRKNSFTSGVTPEDLGLDYTCFLLNLCILNGCPLAIVQMLISIDGSLSWQQDRNGMTPLAVCCAARGSDKDIIQYLVRHDMGKGATIQDNNGKTALHHLMNYICYPNPSNLSIWQDQGYTCNFDKKYMSMESNGSLEATSESGASQKLSMTQAEFSNFAVCMNITCKMAAKSMFLRDRYGNTPIDILHECKARCEEEQVQSPKWERADIANIMLRQKLVAYHRAYRKHCEAIGQMSGLNIKDNTSIPSLERSSVNTGSIQSGFTGLSRERDDSLSRNGSGGIDESLLSRMDLD</sequence>
<dbReference type="InterPro" id="IPR036770">
    <property type="entry name" value="Ankyrin_rpt-contain_sf"/>
</dbReference>
<evidence type="ECO:0000313" key="4">
    <source>
        <dbReference type="Proteomes" id="UP001054902"/>
    </source>
</evidence>
<reference evidence="3 4" key="1">
    <citation type="journal article" date="2021" name="Sci. Rep.">
        <title>The genome of the diatom Chaetoceros tenuissimus carries an ancient integrated fragment of an extant virus.</title>
        <authorList>
            <person name="Hongo Y."/>
            <person name="Kimura K."/>
            <person name="Takaki Y."/>
            <person name="Yoshida Y."/>
            <person name="Baba S."/>
            <person name="Kobayashi G."/>
            <person name="Nagasaki K."/>
            <person name="Hano T."/>
            <person name="Tomaru Y."/>
        </authorList>
    </citation>
    <scope>NUCLEOTIDE SEQUENCE [LARGE SCALE GENOMIC DNA]</scope>
    <source>
        <strain evidence="3 4">NIES-3715</strain>
    </source>
</reference>
<feature type="coiled-coil region" evidence="1">
    <location>
        <begin position="26"/>
        <end position="53"/>
    </location>
</feature>
<accession>A0AAD3CEF0</accession>
<dbReference type="SUPFAM" id="SSF48403">
    <property type="entry name" value="Ankyrin repeat"/>
    <property type="match status" value="1"/>
</dbReference>
<dbReference type="Pfam" id="PF12796">
    <property type="entry name" value="Ank_2"/>
    <property type="match status" value="1"/>
</dbReference>
<keyword evidence="4" id="KW-1185">Reference proteome</keyword>
<keyword evidence="1" id="KW-0175">Coiled coil</keyword>
<name>A0AAD3CEF0_9STRA</name>
<evidence type="ECO:0000313" key="3">
    <source>
        <dbReference type="EMBL" id="GFH44291.1"/>
    </source>
</evidence>
<gene>
    <name evidence="3" type="ORF">CTEN210_00765</name>
</gene>
<dbReference type="Proteomes" id="UP001054902">
    <property type="component" value="Unassembled WGS sequence"/>
</dbReference>
<dbReference type="AlphaFoldDB" id="A0AAD3CEF0"/>
<comment type="caution">
    <text evidence="3">The sequence shown here is derived from an EMBL/GenBank/DDBJ whole genome shotgun (WGS) entry which is preliminary data.</text>
</comment>
<dbReference type="InterPro" id="IPR002110">
    <property type="entry name" value="Ankyrin_rpt"/>
</dbReference>
<protein>
    <recommendedName>
        <fullName evidence="5">ANK_REP_REGION domain-containing protein</fullName>
    </recommendedName>
</protein>
<dbReference type="Gene3D" id="1.25.40.20">
    <property type="entry name" value="Ankyrin repeat-containing domain"/>
    <property type="match status" value="1"/>
</dbReference>
<dbReference type="EMBL" id="BLLK01000019">
    <property type="protein sequence ID" value="GFH44291.1"/>
    <property type="molecule type" value="Genomic_DNA"/>
</dbReference>
<proteinExistence type="predicted"/>
<evidence type="ECO:0008006" key="5">
    <source>
        <dbReference type="Google" id="ProtNLM"/>
    </source>
</evidence>
<feature type="compositionally biased region" description="Polar residues" evidence="2">
    <location>
        <begin position="335"/>
        <end position="352"/>
    </location>
</feature>
<evidence type="ECO:0000256" key="2">
    <source>
        <dbReference type="SAM" id="MobiDB-lite"/>
    </source>
</evidence>
<organism evidence="3 4">
    <name type="scientific">Chaetoceros tenuissimus</name>
    <dbReference type="NCBI Taxonomy" id="426638"/>
    <lineage>
        <taxon>Eukaryota</taxon>
        <taxon>Sar</taxon>
        <taxon>Stramenopiles</taxon>
        <taxon>Ochrophyta</taxon>
        <taxon>Bacillariophyta</taxon>
        <taxon>Coscinodiscophyceae</taxon>
        <taxon>Chaetocerotophycidae</taxon>
        <taxon>Chaetocerotales</taxon>
        <taxon>Chaetocerotaceae</taxon>
        <taxon>Chaetoceros</taxon>
    </lineage>
</organism>